<dbReference type="Pfam" id="PF19089">
    <property type="entry name" value="DUF5777"/>
    <property type="match status" value="1"/>
</dbReference>
<dbReference type="Proteomes" id="UP000254808">
    <property type="component" value="Chromosome"/>
</dbReference>
<reference evidence="2 3" key="1">
    <citation type="submission" date="2018-03" db="EMBL/GenBank/DDBJ databases">
        <title>Phenotypic and genomic properties of Cyclonatronum proteinivorum gen. nov., sp. nov., a haloalkaliphilic bacteroidete from soda lakes possessing Na+-translocating rhodopsin.</title>
        <authorList>
            <person name="Toshchakov S.V."/>
            <person name="Korzhenkov A."/>
            <person name="Samarov N.I."/>
            <person name="Kublanov I.V."/>
            <person name="Muntyan M.S."/>
            <person name="Sorokin D.Y."/>
        </authorList>
    </citation>
    <scope>NUCLEOTIDE SEQUENCE [LARGE SCALE GENOMIC DNA]</scope>
    <source>
        <strain evidence="2 3">Omega</strain>
    </source>
</reference>
<dbReference type="InterPro" id="IPR045916">
    <property type="entry name" value="DUF5777"/>
</dbReference>
<keyword evidence="3" id="KW-1185">Reference proteome</keyword>
<dbReference type="KEGG" id="cprv:CYPRO_2927"/>
<accession>A0A345UNW3</accession>
<evidence type="ECO:0000259" key="1">
    <source>
        <dbReference type="Pfam" id="PF19089"/>
    </source>
</evidence>
<dbReference type="EMBL" id="CP027806">
    <property type="protein sequence ID" value="AXJ02165.1"/>
    <property type="molecule type" value="Genomic_DNA"/>
</dbReference>
<protein>
    <recommendedName>
        <fullName evidence="1">DUF5777 domain-containing protein</fullName>
    </recommendedName>
</protein>
<sequence length="297" mass="32738">MRHPSATLSLVLIQLGFLITETAHGQLQRERAQVQRPVELVFPTPRHINLATTEPLAAGELYYSIMHTFGQIDNGAGNLWGIDSGANIRFNIEYGFTERLSVSVGRSSMDKVFELGGRYLLLQQQTGGAQNMPVSLALNLTGGIMTVPSDLLFESFEFSDRLLFSAAMPVSRGFSDRLSILAVPMFAQFSRTAGNMRLDDVSDSWYAGLGLGARYGLTLRHALTLQYLPAWRDSTEQFSHGFGFGIDIKTGGHVFQLFFTNTQALNDAYLLGATHGDILDGGLRFGFNINRSFVVRS</sequence>
<organism evidence="2 3">
    <name type="scientific">Cyclonatronum proteinivorum</name>
    <dbReference type="NCBI Taxonomy" id="1457365"/>
    <lineage>
        <taxon>Bacteria</taxon>
        <taxon>Pseudomonadati</taxon>
        <taxon>Balneolota</taxon>
        <taxon>Balneolia</taxon>
        <taxon>Balneolales</taxon>
        <taxon>Cyclonatronaceae</taxon>
        <taxon>Cyclonatronum</taxon>
    </lineage>
</organism>
<dbReference type="RefSeq" id="WP_114985289.1">
    <property type="nucleotide sequence ID" value="NZ_CP027806.1"/>
</dbReference>
<feature type="domain" description="DUF5777" evidence="1">
    <location>
        <begin position="42"/>
        <end position="293"/>
    </location>
</feature>
<dbReference type="AlphaFoldDB" id="A0A345UNW3"/>
<dbReference type="OrthoDB" id="1117410at2"/>
<evidence type="ECO:0000313" key="2">
    <source>
        <dbReference type="EMBL" id="AXJ02165.1"/>
    </source>
</evidence>
<evidence type="ECO:0000313" key="3">
    <source>
        <dbReference type="Proteomes" id="UP000254808"/>
    </source>
</evidence>
<proteinExistence type="predicted"/>
<gene>
    <name evidence="2" type="ORF">CYPRO_2927</name>
</gene>
<name>A0A345UNW3_9BACT</name>